<dbReference type="EMBL" id="JAHESD010000031">
    <property type="protein sequence ID" value="MBT1704424.1"/>
    <property type="molecule type" value="Genomic_DNA"/>
</dbReference>
<organism evidence="1 2">
    <name type="scientific">Chryseosolibacter indicus</name>
    <dbReference type="NCBI Taxonomy" id="2782351"/>
    <lineage>
        <taxon>Bacteria</taxon>
        <taxon>Pseudomonadati</taxon>
        <taxon>Bacteroidota</taxon>
        <taxon>Cytophagia</taxon>
        <taxon>Cytophagales</taxon>
        <taxon>Chryseotaleaceae</taxon>
        <taxon>Chryseosolibacter</taxon>
    </lineage>
</organism>
<evidence type="ECO:0000313" key="2">
    <source>
        <dbReference type="Proteomes" id="UP000772618"/>
    </source>
</evidence>
<sequence length="68" mass="7635">MDVVITIFKAEFKGKADLMQLLHAMAQINEVDGALICSPHTGKLFDFLGILKDHKISYGTHFNTSREK</sequence>
<proteinExistence type="predicted"/>
<dbReference type="Proteomes" id="UP000772618">
    <property type="component" value="Unassembled WGS sequence"/>
</dbReference>
<dbReference type="RefSeq" id="WP_254154386.1">
    <property type="nucleotide sequence ID" value="NZ_JAHESD010000031.1"/>
</dbReference>
<reference evidence="1 2" key="1">
    <citation type="submission" date="2021-05" db="EMBL/GenBank/DDBJ databases">
        <title>A Polyphasic approach of four new species of the genus Ohtaekwangia: Ohtaekwangia histidinii sp. nov., Ohtaekwangia cretensis sp. nov., Ohtaekwangia indiensis sp. nov., Ohtaekwangia reichenbachii sp. nov. from diverse environment.</title>
        <authorList>
            <person name="Octaviana S."/>
        </authorList>
    </citation>
    <scope>NUCLEOTIDE SEQUENCE [LARGE SCALE GENOMIC DNA]</scope>
    <source>
        <strain evidence="1 2">PWU20</strain>
    </source>
</reference>
<gene>
    <name evidence="1" type="ORF">KK060_14110</name>
</gene>
<accession>A0ABS5VSM0</accession>
<keyword evidence="2" id="KW-1185">Reference proteome</keyword>
<comment type="caution">
    <text evidence="1">The sequence shown here is derived from an EMBL/GenBank/DDBJ whole genome shotgun (WGS) entry which is preliminary data.</text>
</comment>
<evidence type="ECO:0000313" key="1">
    <source>
        <dbReference type="EMBL" id="MBT1704424.1"/>
    </source>
</evidence>
<protein>
    <submittedName>
        <fullName evidence="1">Uncharacterized protein</fullName>
    </submittedName>
</protein>
<name>A0ABS5VSM0_9BACT</name>